<dbReference type="InterPro" id="IPR041469">
    <property type="entry name" value="Subtilisin-like_FN3"/>
</dbReference>
<comment type="subcellular location">
    <subcellularLocation>
        <location evidence="1">Secreted</location>
    </subcellularLocation>
</comment>
<dbReference type="InterPro" id="IPR000209">
    <property type="entry name" value="Peptidase_S8/S53_dom"/>
</dbReference>
<keyword evidence="5 10" id="KW-0732">Signal</keyword>
<dbReference type="Gene3D" id="2.60.40.2310">
    <property type="match status" value="1"/>
</dbReference>
<evidence type="ECO:0000256" key="2">
    <source>
        <dbReference type="ARBA" id="ARBA00011073"/>
    </source>
</evidence>
<evidence type="ECO:0000256" key="5">
    <source>
        <dbReference type="ARBA" id="ARBA00022729"/>
    </source>
</evidence>
<evidence type="ECO:0000313" key="14">
    <source>
        <dbReference type="EMBL" id="CAI0424551.1"/>
    </source>
</evidence>
<comment type="caution">
    <text evidence="14">The sequence shown here is derived from an EMBL/GenBank/DDBJ whole genome shotgun (WGS) entry which is preliminary data.</text>
</comment>
<dbReference type="GO" id="GO:0009609">
    <property type="term" value="P:response to symbiotic bacterium"/>
    <property type="evidence" value="ECO:0007669"/>
    <property type="project" value="UniProtKB-ARBA"/>
</dbReference>
<evidence type="ECO:0000256" key="6">
    <source>
        <dbReference type="ARBA" id="ARBA00022801"/>
    </source>
</evidence>
<dbReference type="GO" id="GO:0005576">
    <property type="term" value="C:extracellular region"/>
    <property type="evidence" value="ECO:0007669"/>
    <property type="project" value="UniProtKB-SubCell"/>
</dbReference>
<keyword evidence="3" id="KW-0964">Secreted</keyword>
<keyword evidence="6 9" id="KW-0378">Hydrolase</keyword>
<accession>A0AAV0KR20</accession>
<feature type="chain" id="PRO_5043561210" evidence="10">
    <location>
        <begin position="26"/>
        <end position="749"/>
    </location>
</feature>
<feature type="domain" description="Inhibitor I9" evidence="12">
    <location>
        <begin position="29"/>
        <end position="106"/>
    </location>
</feature>
<dbReference type="SUPFAM" id="SSF52743">
    <property type="entry name" value="Subtilisin-like"/>
    <property type="match status" value="1"/>
</dbReference>
<feature type="domain" description="Peptidase S8/S53" evidence="11">
    <location>
        <begin position="131"/>
        <end position="579"/>
    </location>
</feature>
<dbReference type="InterPro" id="IPR015500">
    <property type="entry name" value="Peptidase_S8_subtilisin-rel"/>
</dbReference>
<feature type="signal peptide" evidence="10">
    <location>
        <begin position="1"/>
        <end position="25"/>
    </location>
</feature>
<dbReference type="InterPro" id="IPR037045">
    <property type="entry name" value="S8pro/Inhibitor_I9_sf"/>
</dbReference>
<dbReference type="PROSITE" id="PS51892">
    <property type="entry name" value="SUBTILASE"/>
    <property type="match status" value="1"/>
</dbReference>
<evidence type="ECO:0000259" key="13">
    <source>
        <dbReference type="Pfam" id="PF17766"/>
    </source>
</evidence>
<feature type="active site" description="Charge relay system" evidence="8 9">
    <location>
        <position position="207"/>
    </location>
</feature>
<evidence type="ECO:0000256" key="10">
    <source>
        <dbReference type="SAM" id="SignalP"/>
    </source>
</evidence>
<comment type="similarity">
    <text evidence="2 9">Belongs to the peptidase S8 family.</text>
</comment>
<dbReference type="Gene3D" id="3.30.70.80">
    <property type="entry name" value="Peptidase S8 propeptide/proteinase inhibitor I9"/>
    <property type="match status" value="1"/>
</dbReference>
<sequence length="749" mass="80062">MHPKILPLMATFTIFATFLLTLVQTEEQHIVLMDFNVMPKAFQTPRHWHLASLSSISQSEYPASKLIYSYSNVINGFCASLTDSELESMKASPGFLHSIHNSPVKFDTTHSTDFLGLTAVSSPAWESSNYGEGMIIGVVDTGAWPESDSYGDHGMGPAPARWKGQCHFNNGSLCNNKLVGARVFNNSLIVANISMLCSDSPRDCDGHGTHTSSTAAGSFVDRASYFGYARGTAKGTSPKAHVAVYKALFGEYSSPCDAVAAIDQAVADGVDVLSISFGYDHIPLHEDPIAVATFAAVQRNVFVATSAGNAGTDLGALHNGIPWVLTVAAGTIDRRFRARLKIGNGFSVSGSSLYPGTHSTNESPVVFMGDCANATEELIRGKVLVCQGFNQLLSLNNSGAIGGVFVANVTESLLEELIQILLPAIFITTEDGKNVENYLRNHPAAKGSLEFGLTSFDLSPAPTLASYSSRGPSHSCPFVLKPDIVGPGSLILAAWPSNIKPKENGPSSLHTGFNLLSGTSMSCPHLAGVAALIKKAHPEWSPAAIRSAMMTTADSLDLSNQPIKDAGKSERTSTAFGIGAGHVNPNKALDPGLVYDAGAIDYVNLLCGMNFTAKQIRAITRSSTTNLCSAPTLDLNYPSFIALFSVNYSSSSSPNEVLEFTRTVTNVGKGTTSYRPTLTPLEGLSVKVVPNKLEFSSEGQKLQFKLTIENNHPVKKKPFVSSGYLRWTEDGGDHIVQSVIYQCRLIYPI</sequence>
<dbReference type="CDD" id="cd02120">
    <property type="entry name" value="PA_subtilisin_like"/>
    <property type="match status" value="1"/>
</dbReference>
<reference evidence="14" key="1">
    <citation type="submission" date="2022-08" db="EMBL/GenBank/DDBJ databases">
        <authorList>
            <person name="Gutierrez-Valencia J."/>
        </authorList>
    </citation>
    <scope>NUCLEOTIDE SEQUENCE</scope>
</reference>
<evidence type="ECO:0000256" key="7">
    <source>
        <dbReference type="ARBA" id="ARBA00022825"/>
    </source>
</evidence>
<keyword evidence="7 9" id="KW-0720">Serine protease</keyword>
<evidence type="ECO:0000256" key="9">
    <source>
        <dbReference type="PROSITE-ProRule" id="PRU01240"/>
    </source>
</evidence>
<feature type="domain" description="Subtilisin-like protease fibronectin type-III" evidence="13">
    <location>
        <begin position="634"/>
        <end position="740"/>
    </location>
</feature>
<dbReference type="InterPro" id="IPR045051">
    <property type="entry name" value="SBT"/>
</dbReference>
<dbReference type="GO" id="GO:0006508">
    <property type="term" value="P:proteolysis"/>
    <property type="evidence" value="ECO:0007669"/>
    <property type="project" value="UniProtKB-KW"/>
</dbReference>
<dbReference type="FunFam" id="3.40.50.200:FF:000006">
    <property type="entry name" value="Subtilisin-like protease SBT1.5"/>
    <property type="match status" value="1"/>
</dbReference>
<feature type="active site" description="Charge relay system" evidence="8 9">
    <location>
        <position position="520"/>
    </location>
</feature>
<evidence type="ECO:0000256" key="3">
    <source>
        <dbReference type="ARBA" id="ARBA00022525"/>
    </source>
</evidence>
<dbReference type="PANTHER" id="PTHR10795">
    <property type="entry name" value="PROPROTEIN CONVERTASE SUBTILISIN/KEXIN"/>
    <property type="match status" value="1"/>
</dbReference>
<dbReference type="Gene3D" id="3.50.30.30">
    <property type="match status" value="1"/>
</dbReference>
<organism evidence="14 15">
    <name type="scientific">Linum tenue</name>
    <dbReference type="NCBI Taxonomy" id="586396"/>
    <lineage>
        <taxon>Eukaryota</taxon>
        <taxon>Viridiplantae</taxon>
        <taxon>Streptophyta</taxon>
        <taxon>Embryophyta</taxon>
        <taxon>Tracheophyta</taxon>
        <taxon>Spermatophyta</taxon>
        <taxon>Magnoliopsida</taxon>
        <taxon>eudicotyledons</taxon>
        <taxon>Gunneridae</taxon>
        <taxon>Pentapetalae</taxon>
        <taxon>rosids</taxon>
        <taxon>fabids</taxon>
        <taxon>Malpighiales</taxon>
        <taxon>Linaceae</taxon>
        <taxon>Linum</taxon>
    </lineage>
</organism>
<proteinExistence type="inferred from homology"/>
<dbReference type="Pfam" id="PF05922">
    <property type="entry name" value="Inhibitor_I9"/>
    <property type="match status" value="1"/>
</dbReference>
<evidence type="ECO:0000256" key="8">
    <source>
        <dbReference type="PIRSR" id="PIRSR615500-1"/>
    </source>
</evidence>
<evidence type="ECO:0000259" key="11">
    <source>
        <dbReference type="Pfam" id="PF00082"/>
    </source>
</evidence>
<dbReference type="Proteomes" id="UP001154282">
    <property type="component" value="Unassembled WGS sequence"/>
</dbReference>
<protein>
    <submittedName>
        <fullName evidence="14">Uncharacterized protein</fullName>
    </submittedName>
</protein>
<keyword evidence="15" id="KW-1185">Reference proteome</keyword>
<evidence type="ECO:0000313" key="15">
    <source>
        <dbReference type="Proteomes" id="UP001154282"/>
    </source>
</evidence>
<dbReference type="AlphaFoldDB" id="A0AAV0KR20"/>
<dbReference type="GO" id="GO:0004252">
    <property type="term" value="F:serine-type endopeptidase activity"/>
    <property type="evidence" value="ECO:0007669"/>
    <property type="project" value="UniProtKB-UniRule"/>
</dbReference>
<evidence type="ECO:0000259" key="12">
    <source>
        <dbReference type="Pfam" id="PF05922"/>
    </source>
</evidence>
<evidence type="ECO:0000256" key="1">
    <source>
        <dbReference type="ARBA" id="ARBA00004613"/>
    </source>
</evidence>
<dbReference type="Pfam" id="PF17766">
    <property type="entry name" value="fn3_6"/>
    <property type="match status" value="1"/>
</dbReference>
<keyword evidence="4 9" id="KW-0645">Protease</keyword>
<dbReference type="PRINTS" id="PR00723">
    <property type="entry name" value="SUBTILISIN"/>
</dbReference>
<gene>
    <name evidence="14" type="ORF">LITE_LOCUS20013</name>
</gene>
<dbReference type="Gene3D" id="3.40.50.200">
    <property type="entry name" value="Peptidase S8/S53 domain"/>
    <property type="match status" value="1"/>
</dbReference>
<dbReference type="InterPro" id="IPR036852">
    <property type="entry name" value="Peptidase_S8/S53_dom_sf"/>
</dbReference>
<dbReference type="EMBL" id="CAMGYJ010000005">
    <property type="protein sequence ID" value="CAI0424551.1"/>
    <property type="molecule type" value="Genomic_DNA"/>
</dbReference>
<dbReference type="Pfam" id="PF00082">
    <property type="entry name" value="Peptidase_S8"/>
    <property type="match status" value="1"/>
</dbReference>
<dbReference type="InterPro" id="IPR034197">
    <property type="entry name" value="Peptidases_S8_3"/>
</dbReference>
<dbReference type="CDD" id="cd04852">
    <property type="entry name" value="Peptidases_S8_3"/>
    <property type="match status" value="1"/>
</dbReference>
<feature type="active site" description="Charge relay system" evidence="8 9">
    <location>
        <position position="140"/>
    </location>
</feature>
<name>A0AAV0KR20_9ROSI</name>
<evidence type="ECO:0000256" key="4">
    <source>
        <dbReference type="ARBA" id="ARBA00022670"/>
    </source>
</evidence>
<dbReference type="InterPro" id="IPR010259">
    <property type="entry name" value="S8pro/Inhibitor_I9"/>
</dbReference>